<organism evidence="2 3">
    <name type="scientific">Oryza sativa subsp. japonica</name>
    <name type="common">Rice</name>
    <dbReference type="NCBI Taxonomy" id="39947"/>
    <lineage>
        <taxon>Eukaryota</taxon>
        <taxon>Viridiplantae</taxon>
        <taxon>Streptophyta</taxon>
        <taxon>Embryophyta</taxon>
        <taxon>Tracheophyta</taxon>
        <taxon>Spermatophyta</taxon>
        <taxon>Magnoliopsida</taxon>
        <taxon>Liliopsida</taxon>
        <taxon>Poales</taxon>
        <taxon>Poaceae</taxon>
        <taxon>BOP clade</taxon>
        <taxon>Oryzoideae</taxon>
        <taxon>Oryzeae</taxon>
        <taxon>Oryzinae</taxon>
        <taxon>Oryza</taxon>
        <taxon>Oryza sativa</taxon>
    </lineage>
</organism>
<gene>
    <name evidence="2" type="ORF">OSJNBa0092N01.20</name>
</gene>
<feature type="compositionally biased region" description="Polar residues" evidence="1">
    <location>
        <begin position="1"/>
        <end position="11"/>
    </location>
</feature>
<feature type="region of interest" description="Disordered" evidence="1">
    <location>
        <begin position="63"/>
        <end position="120"/>
    </location>
</feature>
<evidence type="ECO:0000313" key="3">
    <source>
        <dbReference type="Proteomes" id="UP000000763"/>
    </source>
</evidence>
<sequence>MPPTTGSTAQVPRQAPHTDLPLPSPPATDPPPPYWCVAAVVIRDVIAVNVVVVVAESTMVESGHVDMGHGCSSRTDQAYDHQPQLTILPRSKSGRSRRSWRVGRASLDPDPAFEQPLRRH</sequence>
<reference evidence="3" key="1">
    <citation type="journal article" date="2005" name="Nature">
        <title>The map-based sequence of the rice genome.</title>
        <authorList>
            <consortium name="International rice genome sequencing project (IRGSP)"/>
            <person name="Matsumoto T."/>
            <person name="Wu J."/>
            <person name="Kanamori H."/>
            <person name="Katayose Y."/>
            <person name="Fujisawa M."/>
            <person name="Namiki N."/>
            <person name="Mizuno H."/>
            <person name="Yamamoto K."/>
            <person name="Antonio B.A."/>
            <person name="Baba T."/>
            <person name="Sakata K."/>
            <person name="Nagamura Y."/>
            <person name="Aoki H."/>
            <person name="Arikawa K."/>
            <person name="Arita K."/>
            <person name="Bito T."/>
            <person name="Chiden Y."/>
            <person name="Fujitsuka N."/>
            <person name="Fukunaka R."/>
            <person name="Hamada M."/>
            <person name="Harada C."/>
            <person name="Hayashi A."/>
            <person name="Hijishita S."/>
            <person name="Honda M."/>
            <person name="Hosokawa S."/>
            <person name="Ichikawa Y."/>
            <person name="Idonuma A."/>
            <person name="Iijima M."/>
            <person name="Ikeda M."/>
            <person name="Ikeno M."/>
            <person name="Ito K."/>
            <person name="Ito S."/>
            <person name="Ito T."/>
            <person name="Ito Y."/>
            <person name="Ito Y."/>
            <person name="Iwabuchi A."/>
            <person name="Kamiya K."/>
            <person name="Karasawa W."/>
            <person name="Kurita K."/>
            <person name="Katagiri S."/>
            <person name="Kikuta A."/>
            <person name="Kobayashi H."/>
            <person name="Kobayashi N."/>
            <person name="Machita K."/>
            <person name="Maehara T."/>
            <person name="Masukawa M."/>
            <person name="Mizubayashi T."/>
            <person name="Mukai Y."/>
            <person name="Nagasaki H."/>
            <person name="Nagata Y."/>
            <person name="Naito S."/>
            <person name="Nakashima M."/>
            <person name="Nakama Y."/>
            <person name="Nakamichi Y."/>
            <person name="Nakamura M."/>
            <person name="Meguro A."/>
            <person name="Negishi M."/>
            <person name="Ohta I."/>
            <person name="Ohta T."/>
            <person name="Okamoto M."/>
            <person name="Ono N."/>
            <person name="Saji S."/>
            <person name="Sakaguchi M."/>
            <person name="Sakai K."/>
            <person name="Shibata M."/>
            <person name="Shimokawa T."/>
            <person name="Song J."/>
            <person name="Takazaki Y."/>
            <person name="Terasawa K."/>
            <person name="Tsugane M."/>
            <person name="Tsuji K."/>
            <person name="Ueda S."/>
            <person name="Waki K."/>
            <person name="Yamagata H."/>
            <person name="Yamamoto M."/>
            <person name="Yamamoto S."/>
            <person name="Yamane H."/>
            <person name="Yoshiki S."/>
            <person name="Yoshihara R."/>
            <person name="Yukawa K."/>
            <person name="Zhong H."/>
            <person name="Yano M."/>
            <person name="Yuan Q."/>
            <person name="Ouyang S."/>
            <person name="Liu J."/>
            <person name="Jones K.M."/>
            <person name="Gansberger K."/>
            <person name="Moffat K."/>
            <person name="Hill J."/>
            <person name="Bera J."/>
            <person name="Fadrosh D."/>
            <person name="Jin S."/>
            <person name="Johri S."/>
            <person name="Kim M."/>
            <person name="Overton L."/>
            <person name="Reardon M."/>
            <person name="Tsitrin T."/>
            <person name="Vuong H."/>
            <person name="Weaver B."/>
            <person name="Ciecko A."/>
            <person name="Tallon L."/>
            <person name="Jackson J."/>
            <person name="Pai G."/>
            <person name="Aken S.V."/>
            <person name="Utterback T."/>
            <person name="Reidmuller S."/>
            <person name="Feldblyum T."/>
            <person name="Hsiao J."/>
            <person name="Zismann V."/>
            <person name="Iobst S."/>
            <person name="de Vazeille A.R."/>
            <person name="Buell C.R."/>
            <person name="Ying K."/>
            <person name="Li Y."/>
            <person name="Lu T."/>
            <person name="Huang Y."/>
            <person name="Zhao Q."/>
            <person name="Feng Q."/>
            <person name="Zhang L."/>
            <person name="Zhu J."/>
            <person name="Weng Q."/>
            <person name="Mu J."/>
            <person name="Lu Y."/>
            <person name="Fan D."/>
            <person name="Liu Y."/>
            <person name="Guan J."/>
            <person name="Zhang Y."/>
            <person name="Yu S."/>
            <person name="Liu X."/>
            <person name="Zhang Y."/>
            <person name="Hong G."/>
            <person name="Han B."/>
            <person name="Choisne N."/>
            <person name="Demange N."/>
            <person name="Orjeda G."/>
            <person name="Samain S."/>
            <person name="Cattolico L."/>
            <person name="Pelletier E."/>
            <person name="Couloux A."/>
            <person name="Segurens B."/>
            <person name="Wincker P."/>
            <person name="D'Hont A."/>
            <person name="Scarpelli C."/>
            <person name="Weissenbach J."/>
            <person name="Salanoubat M."/>
            <person name="Quetier F."/>
            <person name="Yu Y."/>
            <person name="Kim H.R."/>
            <person name="Rambo T."/>
            <person name="Currie J."/>
            <person name="Collura K."/>
            <person name="Luo M."/>
            <person name="Yang T."/>
            <person name="Ammiraju J.S.S."/>
            <person name="Engler F."/>
            <person name="Soderlund C."/>
            <person name="Wing R.A."/>
            <person name="Palmer L.E."/>
            <person name="de la Bastide M."/>
            <person name="Spiegel L."/>
            <person name="Nascimento L."/>
            <person name="Zutavern T."/>
            <person name="O'Shaughnessy A."/>
            <person name="Dike S."/>
            <person name="Dedhia N."/>
            <person name="Preston R."/>
            <person name="Balija V."/>
            <person name="McCombie W.R."/>
            <person name="Chow T."/>
            <person name="Chen H."/>
            <person name="Chung M."/>
            <person name="Chen C."/>
            <person name="Shaw J."/>
            <person name="Wu H."/>
            <person name="Hsiao K."/>
            <person name="Chao Y."/>
            <person name="Chu M."/>
            <person name="Cheng C."/>
            <person name="Hour A."/>
            <person name="Lee P."/>
            <person name="Lin S."/>
            <person name="Lin Y."/>
            <person name="Liou J."/>
            <person name="Liu S."/>
            <person name="Hsing Y."/>
            <person name="Raghuvanshi S."/>
            <person name="Mohanty A."/>
            <person name="Bharti A.K."/>
            <person name="Gaur A."/>
            <person name="Gupta V."/>
            <person name="Kumar D."/>
            <person name="Ravi V."/>
            <person name="Vij S."/>
            <person name="Kapur A."/>
            <person name="Khurana P."/>
            <person name="Khurana P."/>
            <person name="Khurana J.P."/>
            <person name="Tyagi A.K."/>
            <person name="Gaikwad K."/>
            <person name="Singh A."/>
            <person name="Dalal V."/>
            <person name="Srivastava S."/>
            <person name="Dixit A."/>
            <person name="Pal A.K."/>
            <person name="Ghazi I.A."/>
            <person name="Yadav M."/>
            <person name="Pandit A."/>
            <person name="Bhargava A."/>
            <person name="Sureshbabu K."/>
            <person name="Batra K."/>
            <person name="Sharma T.R."/>
            <person name="Mohapatra T."/>
            <person name="Singh N.K."/>
            <person name="Messing J."/>
            <person name="Nelson A.B."/>
            <person name="Fuks G."/>
            <person name="Kavchok S."/>
            <person name="Keizer G."/>
            <person name="Linton E."/>
            <person name="Llaca V."/>
            <person name="Song R."/>
            <person name="Tanyolac B."/>
            <person name="Young S."/>
            <person name="Ho-Il K."/>
            <person name="Hahn J.H."/>
            <person name="Sangsakoo G."/>
            <person name="Vanavichit A."/>
            <person name="de Mattos Luiz.A.T."/>
            <person name="Zimmer P.D."/>
            <person name="Malone G."/>
            <person name="Dellagostin O."/>
            <person name="de Oliveira A.C."/>
            <person name="Bevan M."/>
            <person name="Bancroft I."/>
            <person name="Minx P."/>
            <person name="Cordum H."/>
            <person name="Wilson R."/>
            <person name="Cheng Z."/>
            <person name="Jin W."/>
            <person name="Jiang J."/>
            <person name="Leong S.A."/>
            <person name="Iwama H."/>
            <person name="Gojobori T."/>
            <person name="Itoh T."/>
            <person name="Niimura Y."/>
            <person name="Fujii Y."/>
            <person name="Habara T."/>
            <person name="Sakai H."/>
            <person name="Sato Y."/>
            <person name="Wilson G."/>
            <person name="Kumar K."/>
            <person name="McCouch S."/>
            <person name="Juretic N."/>
            <person name="Hoen D."/>
            <person name="Wright S."/>
            <person name="Bruskiewich R."/>
            <person name="Bureau T."/>
            <person name="Miyao A."/>
            <person name="Hirochika H."/>
            <person name="Nishikawa T."/>
            <person name="Kadowaki K."/>
            <person name="Sugiura M."/>
            <person name="Burr B."/>
            <person name="Sasaki T."/>
        </authorList>
    </citation>
    <scope>NUCLEOTIDE SEQUENCE [LARGE SCALE GENOMIC DNA]</scope>
    <source>
        <strain evidence="3">cv. Nipponbare</strain>
    </source>
</reference>
<protein>
    <submittedName>
        <fullName evidence="2">Uncharacterized protein</fullName>
    </submittedName>
</protein>
<reference evidence="3" key="2">
    <citation type="journal article" date="2008" name="Nucleic Acids Res.">
        <title>The rice annotation project database (RAP-DB): 2008 update.</title>
        <authorList>
            <consortium name="The rice annotation project (RAP)"/>
        </authorList>
    </citation>
    <scope>GENOME REANNOTATION</scope>
    <source>
        <strain evidence="3">cv. Nipponbare</strain>
    </source>
</reference>
<dbReference type="AlphaFoldDB" id="Q84ST8"/>
<evidence type="ECO:0000256" key="1">
    <source>
        <dbReference type="SAM" id="MobiDB-lite"/>
    </source>
</evidence>
<feature type="compositionally biased region" description="Basic residues" evidence="1">
    <location>
        <begin position="92"/>
        <end position="101"/>
    </location>
</feature>
<feature type="region of interest" description="Disordered" evidence="1">
    <location>
        <begin position="1"/>
        <end position="29"/>
    </location>
</feature>
<dbReference type="EMBL" id="AC120535">
    <property type="protein sequence ID" value="AAO73228.1"/>
    <property type="molecule type" value="Genomic_DNA"/>
</dbReference>
<name>Q84ST8_ORYSJ</name>
<proteinExistence type="predicted"/>
<dbReference type="Proteomes" id="UP000000763">
    <property type="component" value="Chromosome 3"/>
</dbReference>
<evidence type="ECO:0000313" key="2">
    <source>
        <dbReference type="EMBL" id="AAO73228.1"/>
    </source>
</evidence>
<accession>Q84ST8</accession>